<organism evidence="1">
    <name type="scientific">Arundo donax</name>
    <name type="common">Giant reed</name>
    <name type="synonym">Donax arundinaceus</name>
    <dbReference type="NCBI Taxonomy" id="35708"/>
    <lineage>
        <taxon>Eukaryota</taxon>
        <taxon>Viridiplantae</taxon>
        <taxon>Streptophyta</taxon>
        <taxon>Embryophyta</taxon>
        <taxon>Tracheophyta</taxon>
        <taxon>Spermatophyta</taxon>
        <taxon>Magnoliopsida</taxon>
        <taxon>Liliopsida</taxon>
        <taxon>Poales</taxon>
        <taxon>Poaceae</taxon>
        <taxon>PACMAD clade</taxon>
        <taxon>Arundinoideae</taxon>
        <taxon>Arundineae</taxon>
        <taxon>Arundo</taxon>
    </lineage>
</organism>
<protein>
    <submittedName>
        <fullName evidence="1">Uncharacterized protein</fullName>
    </submittedName>
</protein>
<name>A0A0A9ACW2_ARUDO</name>
<dbReference type="EMBL" id="GBRH01251085">
    <property type="protein sequence ID" value="JAD46810.1"/>
    <property type="molecule type" value="Transcribed_RNA"/>
</dbReference>
<evidence type="ECO:0000313" key="1">
    <source>
        <dbReference type="EMBL" id="JAD46810.1"/>
    </source>
</evidence>
<dbReference type="AlphaFoldDB" id="A0A0A9ACW2"/>
<proteinExistence type="predicted"/>
<reference evidence="1" key="1">
    <citation type="submission" date="2014-09" db="EMBL/GenBank/DDBJ databases">
        <authorList>
            <person name="Magalhaes I.L.F."/>
            <person name="Oliveira U."/>
            <person name="Santos F.R."/>
            <person name="Vidigal T.H.D.A."/>
            <person name="Brescovit A.D."/>
            <person name="Santos A.J."/>
        </authorList>
    </citation>
    <scope>NUCLEOTIDE SEQUENCE</scope>
    <source>
        <tissue evidence="1">Shoot tissue taken approximately 20 cm above the soil surface</tissue>
    </source>
</reference>
<sequence length="78" mass="8667">MQARSGKSKVRPPFLPNVVHRMVTSMPHFLSQQELGSSTTTKCCSVLPQHLLIQLPRQAGSEKRLFLGVVTPQSMPCH</sequence>
<reference evidence="1" key="2">
    <citation type="journal article" date="2015" name="Data Brief">
        <title>Shoot transcriptome of the giant reed, Arundo donax.</title>
        <authorList>
            <person name="Barrero R.A."/>
            <person name="Guerrero F.D."/>
            <person name="Moolhuijzen P."/>
            <person name="Goolsby J.A."/>
            <person name="Tidwell J."/>
            <person name="Bellgard S.E."/>
            <person name="Bellgard M.I."/>
        </authorList>
    </citation>
    <scope>NUCLEOTIDE SEQUENCE</scope>
    <source>
        <tissue evidence="1">Shoot tissue taken approximately 20 cm above the soil surface</tissue>
    </source>
</reference>
<accession>A0A0A9ACW2</accession>